<gene>
    <name evidence="6 9" type="primary">groL</name>
    <name evidence="6" type="synonym">groEL</name>
    <name evidence="9" type="ORF">F5R70_00805</name>
</gene>
<dbReference type="InterPro" id="IPR001844">
    <property type="entry name" value="Cpn60/GroEL"/>
</dbReference>
<evidence type="ECO:0000256" key="7">
    <source>
        <dbReference type="RuleBase" id="RU000418"/>
    </source>
</evidence>
<keyword evidence="5 6" id="KW-0413">Isomerase</keyword>
<evidence type="ECO:0000256" key="2">
    <source>
        <dbReference type="ARBA" id="ARBA00022741"/>
    </source>
</evidence>
<protein>
    <recommendedName>
        <fullName evidence="6">Chaperonin GroEL</fullName>
        <ecNumber evidence="6">5.6.1.7</ecNumber>
    </recommendedName>
    <alternativeName>
        <fullName evidence="6">60 kDa chaperonin</fullName>
    </alternativeName>
    <alternativeName>
        <fullName evidence="6">Chaperonin-60</fullName>
        <shortName evidence="6">Cpn60</shortName>
    </alternativeName>
</protein>
<dbReference type="InterPro" id="IPR027410">
    <property type="entry name" value="TCP-1-like_intermed_sf"/>
</dbReference>
<comment type="caution">
    <text evidence="9">The sequence shown here is derived from an EMBL/GenBank/DDBJ whole genome shotgun (WGS) entry which is preliminary data.</text>
</comment>
<feature type="binding site" evidence="6">
    <location>
        <position position="50"/>
    </location>
    <ligand>
        <name>ATP</name>
        <dbReference type="ChEBI" id="CHEBI:30616"/>
    </ligand>
</feature>
<dbReference type="SUPFAM" id="SSF54849">
    <property type="entry name" value="GroEL-intermediate domain like"/>
    <property type="match status" value="1"/>
</dbReference>
<evidence type="ECO:0000256" key="5">
    <source>
        <dbReference type="ARBA" id="ARBA00023235"/>
    </source>
</evidence>
<dbReference type="InterPro" id="IPR027413">
    <property type="entry name" value="GROEL-like_equatorial_sf"/>
</dbReference>
<accession>A0A698FQY5</accession>
<evidence type="ECO:0000256" key="8">
    <source>
        <dbReference type="RuleBase" id="RU000419"/>
    </source>
</evidence>
<dbReference type="GO" id="GO:0051082">
    <property type="term" value="F:unfolded protein binding"/>
    <property type="evidence" value="ECO:0007669"/>
    <property type="project" value="UniProtKB-UniRule"/>
</dbReference>
<dbReference type="FunFam" id="3.50.7.10:FF:000001">
    <property type="entry name" value="60 kDa chaperonin"/>
    <property type="match status" value="1"/>
</dbReference>
<dbReference type="CDD" id="cd03344">
    <property type="entry name" value="GroEL"/>
    <property type="match status" value="1"/>
</dbReference>
<comment type="subcellular location">
    <subcellularLocation>
        <location evidence="6">Cytoplasm</location>
    </subcellularLocation>
</comment>
<feature type="binding site" evidence="6">
    <location>
        <begin position="477"/>
        <end position="479"/>
    </location>
    <ligand>
        <name>ATP</name>
        <dbReference type="ChEBI" id="CHEBI:30616"/>
    </ligand>
</feature>
<dbReference type="PANTHER" id="PTHR45633">
    <property type="entry name" value="60 KDA HEAT SHOCK PROTEIN, MITOCHONDRIAL"/>
    <property type="match status" value="1"/>
</dbReference>
<keyword evidence="6" id="KW-0963">Cytoplasm</keyword>
<dbReference type="Gene3D" id="1.10.560.10">
    <property type="entry name" value="GroEL-like equatorial domain"/>
    <property type="match status" value="1"/>
</dbReference>
<evidence type="ECO:0000313" key="9">
    <source>
        <dbReference type="EMBL" id="ECW8953989.1"/>
    </source>
</evidence>
<keyword evidence="2 6" id="KW-0547">Nucleotide-binding</keyword>
<dbReference type="PROSITE" id="PS00296">
    <property type="entry name" value="CHAPERONINS_CPN60"/>
    <property type="match status" value="1"/>
</dbReference>
<evidence type="ECO:0000256" key="1">
    <source>
        <dbReference type="ARBA" id="ARBA00006607"/>
    </source>
</evidence>
<comment type="similarity">
    <text evidence="1 6 7">Belongs to the chaperonin (HSP60) family.</text>
</comment>
<dbReference type="EMBL" id="AAKYAN010000001">
    <property type="protein sequence ID" value="ECW8953989.1"/>
    <property type="molecule type" value="Genomic_DNA"/>
</dbReference>
<dbReference type="PRINTS" id="PR00298">
    <property type="entry name" value="CHAPERONIN60"/>
</dbReference>
<dbReference type="AlphaFoldDB" id="A0A698FQY5"/>
<reference evidence="9 10" key="1">
    <citation type="submission" date="2019-09" db="EMBL/GenBank/DDBJ databases">
        <authorList>
            <consortium name="PulseNet: The National Subtyping Network for Foodborne Disease Surveillance"/>
            <person name="Tarr C.L."/>
            <person name="Trees E."/>
            <person name="Katz L.S."/>
            <person name="Carleton-Romer H.A."/>
            <person name="Stroika S."/>
            <person name="Kucerova Z."/>
            <person name="Roache K.F."/>
            <person name="Sabol A.L."/>
            <person name="Besser J."/>
            <person name="Gerner-Smidt P."/>
        </authorList>
    </citation>
    <scope>NUCLEOTIDE SEQUENCE [LARGE SCALE GENOMIC DNA]</scope>
    <source>
        <strain evidence="9 10">PNUSAC011760</strain>
    </source>
</reference>
<dbReference type="RefSeq" id="WP_214097520.1">
    <property type="nucleotide sequence ID" value="NZ_JAHCYI010000017.1"/>
</dbReference>
<keyword evidence="3 6" id="KW-0067">ATP-binding</keyword>
<organism evidence="9 10">
    <name type="scientific">Campylobacter lari</name>
    <dbReference type="NCBI Taxonomy" id="201"/>
    <lineage>
        <taxon>Bacteria</taxon>
        <taxon>Pseudomonadati</taxon>
        <taxon>Campylobacterota</taxon>
        <taxon>Epsilonproteobacteria</taxon>
        <taxon>Campylobacterales</taxon>
        <taxon>Campylobacteraceae</taxon>
        <taxon>Campylobacter</taxon>
    </lineage>
</organism>
<evidence type="ECO:0000256" key="3">
    <source>
        <dbReference type="ARBA" id="ARBA00022840"/>
    </source>
</evidence>
<keyword evidence="4 6" id="KW-0143">Chaperone</keyword>
<dbReference type="SUPFAM" id="SSF52029">
    <property type="entry name" value="GroEL apical domain-like"/>
    <property type="match status" value="1"/>
</dbReference>
<feature type="binding site" evidence="6">
    <location>
        <begin position="86"/>
        <end position="90"/>
    </location>
    <ligand>
        <name>ATP</name>
        <dbReference type="ChEBI" id="CHEBI:30616"/>
    </ligand>
</feature>
<feature type="binding site" evidence="6">
    <location>
        <position position="414"/>
    </location>
    <ligand>
        <name>ATP</name>
        <dbReference type="ChEBI" id="CHEBI:30616"/>
    </ligand>
</feature>
<dbReference type="EC" id="5.6.1.7" evidence="6"/>
<dbReference type="NCBIfam" id="TIGR02348">
    <property type="entry name" value="GroEL"/>
    <property type="match status" value="1"/>
</dbReference>
<evidence type="ECO:0000313" key="10">
    <source>
        <dbReference type="Proteomes" id="UP000440714"/>
    </source>
</evidence>
<dbReference type="SUPFAM" id="SSF48592">
    <property type="entry name" value="GroEL equatorial domain-like"/>
    <property type="match status" value="1"/>
</dbReference>
<dbReference type="Proteomes" id="UP000440714">
    <property type="component" value="Unassembled WGS sequence"/>
</dbReference>
<dbReference type="Gene3D" id="3.50.7.10">
    <property type="entry name" value="GroEL"/>
    <property type="match status" value="1"/>
</dbReference>
<dbReference type="GO" id="GO:0005737">
    <property type="term" value="C:cytoplasm"/>
    <property type="evidence" value="ECO:0007669"/>
    <property type="project" value="UniProtKB-SubCell"/>
</dbReference>
<dbReference type="Gene3D" id="3.30.260.10">
    <property type="entry name" value="TCP-1-like chaperonin intermediate domain"/>
    <property type="match status" value="1"/>
</dbReference>
<dbReference type="NCBIfam" id="NF000592">
    <property type="entry name" value="PRK00013.1"/>
    <property type="match status" value="1"/>
</dbReference>
<dbReference type="GO" id="GO:0005524">
    <property type="term" value="F:ATP binding"/>
    <property type="evidence" value="ECO:0007669"/>
    <property type="project" value="UniProtKB-UniRule"/>
</dbReference>
<comment type="function">
    <text evidence="6 8">Together with its co-chaperonin GroES, plays an essential role in assisting protein folding. The GroEL-GroES system forms a nano-cage that allows encapsulation of the non-native substrate proteins and provides a physical environment optimized to promote and accelerate protein folding.</text>
</comment>
<dbReference type="InterPro" id="IPR027409">
    <property type="entry name" value="GroEL-like_apical_dom_sf"/>
</dbReference>
<dbReference type="GO" id="GO:0016853">
    <property type="term" value="F:isomerase activity"/>
    <property type="evidence" value="ECO:0007669"/>
    <property type="project" value="UniProtKB-KW"/>
</dbReference>
<dbReference type="GO" id="GO:0042026">
    <property type="term" value="P:protein refolding"/>
    <property type="evidence" value="ECO:0007669"/>
    <property type="project" value="UniProtKB-UniRule"/>
</dbReference>
<comment type="subunit">
    <text evidence="6 8">Forms a cylinder of 14 subunits composed of two heptameric rings stacked back-to-back. Interacts with the co-chaperonin GroES.</text>
</comment>
<dbReference type="Pfam" id="PF00118">
    <property type="entry name" value="Cpn60_TCP1"/>
    <property type="match status" value="1"/>
</dbReference>
<evidence type="ECO:0000256" key="6">
    <source>
        <dbReference type="HAMAP-Rule" id="MF_00600"/>
    </source>
</evidence>
<dbReference type="InterPro" id="IPR018370">
    <property type="entry name" value="Chaperonin_Cpn60_CS"/>
</dbReference>
<dbReference type="HAMAP" id="MF_00600">
    <property type="entry name" value="CH60"/>
    <property type="match status" value="1"/>
</dbReference>
<evidence type="ECO:0000256" key="4">
    <source>
        <dbReference type="ARBA" id="ARBA00023186"/>
    </source>
</evidence>
<dbReference type="NCBIfam" id="NF009488">
    <property type="entry name" value="PRK12850.1"/>
    <property type="match status" value="1"/>
</dbReference>
<dbReference type="NCBIfam" id="NF009487">
    <property type="entry name" value="PRK12849.1"/>
    <property type="match status" value="1"/>
</dbReference>
<dbReference type="GO" id="GO:0140662">
    <property type="term" value="F:ATP-dependent protein folding chaperone"/>
    <property type="evidence" value="ECO:0007669"/>
    <property type="project" value="InterPro"/>
</dbReference>
<dbReference type="InterPro" id="IPR002423">
    <property type="entry name" value="Cpn60/GroEL/TCP-1"/>
</dbReference>
<proteinExistence type="inferred from homology"/>
<name>A0A698FQY5_CAMLA</name>
<sequence length="545" mass="58033">MAKEIFFSDEARNKLYEGVKKLNDAVKVTMGPRGRNVLIQKSFGAPTITKDGVSVAKEVELKDSLENMGASLVREVASKTADQAGDGTTTATVLAHAIFKEGLRNITAGANPIEVKRGMDKACEAIVAELKKLSREVKDKKEIAQVATISANSDEKIGNLIADAMEKVGKDGVITVEEAKSIDDELNVVEGMQFDRGYLSPYFITNTEKMTAELQNPFILLFDKKIANLKDLLPILEQIQKTGKPLLIIAEDIEGEALATLVVNKLRGVLNISAVKAPGFGDRRKAMLEDIAILTGGEVISEELGRTLESASIQDLGQASSVIIDKDNTTIVNGAGEKANIDARINQIKAQIAETSSDYDREKLQERLAKLSGGVAVIKVGAATETEMKEKKDRVDDALSATKAAVEEGIVIGGGAALIKAKSKISLNLEGDEAIGAAIVERALRAPLRQIAENAGFDAGVVVNTVENSKEENTGFDAAKGEYVNMLESGIIDPVKVERVALLNAVSVASMLLTTEATISEIKEDKPAMPDMSGMGGMGGMGGMM</sequence>
<feature type="binding site" evidence="6">
    <location>
        <position position="493"/>
    </location>
    <ligand>
        <name>ATP</name>
        <dbReference type="ChEBI" id="CHEBI:30616"/>
    </ligand>
</feature>
<dbReference type="NCBIfam" id="NF009489">
    <property type="entry name" value="PRK12851.1"/>
    <property type="match status" value="1"/>
</dbReference>
<feature type="binding site" evidence="6">
    <location>
        <begin position="29"/>
        <end position="32"/>
    </location>
    <ligand>
        <name>ATP</name>
        <dbReference type="ChEBI" id="CHEBI:30616"/>
    </ligand>
</feature>